<dbReference type="PROSITE" id="PS00922">
    <property type="entry name" value="TRANSGLYCOSYLASE"/>
    <property type="match status" value="1"/>
</dbReference>
<dbReference type="InterPro" id="IPR000189">
    <property type="entry name" value="Transglyc_AS"/>
</dbReference>
<protein>
    <submittedName>
        <fullName evidence="4">LysM peptidoglycan-binding domain-containing protein</fullName>
    </submittedName>
</protein>
<gene>
    <name evidence="4" type="ORF">FLAPXU55_00292</name>
</gene>
<evidence type="ECO:0000256" key="1">
    <source>
        <dbReference type="ARBA" id="ARBA00007734"/>
    </source>
</evidence>
<evidence type="ECO:0000313" key="4">
    <source>
        <dbReference type="EMBL" id="CAC9972616.1"/>
    </source>
</evidence>
<dbReference type="AlphaFoldDB" id="A0A9N8P044"/>
<dbReference type="SMART" id="SM00257">
    <property type="entry name" value="LysM"/>
    <property type="match status" value="3"/>
</dbReference>
<feature type="domain" description="LysM" evidence="3">
    <location>
        <begin position="571"/>
        <end position="615"/>
    </location>
</feature>
<dbReference type="GO" id="GO:0016020">
    <property type="term" value="C:membrane"/>
    <property type="evidence" value="ECO:0007669"/>
    <property type="project" value="InterPro"/>
</dbReference>
<evidence type="ECO:0000313" key="5">
    <source>
        <dbReference type="Proteomes" id="UP000533639"/>
    </source>
</evidence>
<dbReference type="RefSeq" id="WP_180856234.1">
    <property type="nucleotide sequence ID" value="NZ_CAIJDE010000017.1"/>
</dbReference>
<dbReference type="GO" id="GO:0000270">
    <property type="term" value="P:peptidoglycan metabolic process"/>
    <property type="evidence" value="ECO:0007669"/>
    <property type="project" value="InterPro"/>
</dbReference>
<dbReference type="SUPFAM" id="SSF54106">
    <property type="entry name" value="LysM domain"/>
    <property type="match status" value="3"/>
</dbReference>
<dbReference type="PANTHER" id="PTHR33734">
    <property type="entry name" value="LYSM DOMAIN-CONTAINING GPI-ANCHORED PROTEIN 2"/>
    <property type="match status" value="1"/>
</dbReference>
<dbReference type="Gene3D" id="3.10.350.10">
    <property type="entry name" value="LysM domain"/>
    <property type="match status" value="3"/>
</dbReference>
<dbReference type="PANTHER" id="PTHR33734:SF22">
    <property type="entry name" value="MEMBRANE-BOUND LYTIC MUREIN TRANSGLYCOSYLASE D"/>
    <property type="match status" value="1"/>
</dbReference>
<dbReference type="Pfam" id="PF01476">
    <property type="entry name" value="LysM"/>
    <property type="match status" value="3"/>
</dbReference>
<organism evidence="4 5">
    <name type="scientific">Flavobacterium panici</name>
    <dbReference type="NCBI Taxonomy" id="2654843"/>
    <lineage>
        <taxon>Bacteria</taxon>
        <taxon>Pseudomonadati</taxon>
        <taxon>Bacteroidota</taxon>
        <taxon>Flavobacteriia</taxon>
        <taxon>Flavobacteriales</taxon>
        <taxon>Flavobacteriaceae</taxon>
        <taxon>Flavobacterium</taxon>
    </lineage>
</organism>
<feature type="domain" description="LysM" evidence="3">
    <location>
        <begin position="408"/>
        <end position="451"/>
    </location>
</feature>
<dbReference type="InterPro" id="IPR023346">
    <property type="entry name" value="Lysozyme-like_dom_sf"/>
</dbReference>
<dbReference type="CDD" id="cd16894">
    <property type="entry name" value="MltD-like"/>
    <property type="match status" value="1"/>
</dbReference>
<dbReference type="EMBL" id="CAIJDE010000017">
    <property type="protein sequence ID" value="CAC9972616.1"/>
    <property type="molecule type" value="Genomic_DNA"/>
</dbReference>
<sequence length="617" mass="69383">MIVKKISLAVTVLFSLSMFSQETAEVSREIKPEVKLSYLDSIKSTFKKDDLATKVDSLWMNELVSLDIYDDLTKDIQTINKDVTVDEELPTELLKQRLAAMNAKSPFEIEYNQGLENIIKSFLKNRKKSFSRLMALSEYYFPIFEETFAKEKIPLEIKYLAVVESALNPKAVSQMGATGLWQFMYGTGKQYALKIDSYIDERSDPLKATAACSNYMTKMFNVFNDWELVLASYNSGPGNVTKAIRRSGGKTGYWDIRNYLPKETQGYVPAFYATMYLFEYHKEHGINPERAVIKNFETDTVAVKNQMSFKQIADLLDMPQSQLQLLNPSYKLNVVPAYQGEQNFLRLPKDKIATFVSNEDKIYAYVKHESENRTIPTRLAMKIAPKGKPVRDTKSLEVSKDKEIKDIQFYKVQKGDNLGSIADKYNVNISDLKKWNNLKSNAIALGKSLKIKSDIDTSAKVIKEPKVLPAVEKNTEEAVASAEDNDKISIQTVEYVVLAGDNLGSIAKKFGTTIADLKELNDLSSNNIGLGKTLVVSKIVTEIHEPVSTAIASTSVDSFKKKAPSTKTAAEDYYVKKGDSLYSISKKYPGVTISDIKKWNGIKDEDIKPGMKLKING</sequence>
<dbReference type="InterPro" id="IPR008258">
    <property type="entry name" value="Transglycosylase_SLT_dom_1"/>
</dbReference>
<keyword evidence="2" id="KW-0732">Signal</keyword>
<dbReference type="GO" id="GO:0008932">
    <property type="term" value="F:lytic endotransglycosylase activity"/>
    <property type="evidence" value="ECO:0007669"/>
    <property type="project" value="TreeGrafter"/>
</dbReference>
<name>A0A9N8P044_9FLAO</name>
<accession>A0A9N8P044</accession>
<dbReference type="InterPro" id="IPR036779">
    <property type="entry name" value="LysM_dom_sf"/>
</dbReference>
<feature type="domain" description="LysM" evidence="3">
    <location>
        <begin position="493"/>
        <end position="536"/>
    </location>
</feature>
<dbReference type="Pfam" id="PF01464">
    <property type="entry name" value="SLT"/>
    <property type="match status" value="1"/>
</dbReference>
<dbReference type="SUPFAM" id="SSF53955">
    <property type="entry name" value="Lysozyme-like"/>
    <property type="match status" value="1"/>
</dbReference>
<dbReference type="InterPro" id="IPR018392">
    <property type="entry name" value="LysM"/>
</dbReference>
<dbReference type="PROSITE" id="PS51782">
    <property type="entry name" value="LYSM"/>
    <property type="match status" value="3"/>
</dbReference>
<comment type="caution">
    <text evidence="4">The sequence shown here is derived from an EMBL/GenBank/DDBJ whole genome shotgun (WGS) entry which is preliminary data.</text>
</comment>
<proteinExistence type="inferred from homology"/>
<feature type="chain" id="PRO_5040378657" evidence="2">
    <location>
        <begin position="25"/>
        <end position="617"/>
    </location>
</feature>
<dbReference type="CDD" id="cd00118">
    <property type="entry name" value="LysM"/>
    <property type="match status" value="3"/>
</dbReference>
<feature type="signal peptide" evidence="2">
    <location>
        <begin position="1"/>
        <end position="24"/>
    </location>
</feature>
<dbReference type="Gene3D" id="1.10.530.10">
    <property type="match status" value="1"/>
</dbReference>
<comment type="similarity">
    <text evidence="1">Belongs to the transglycosylase Slt family.</text>
</comment>
<evidence type="ECO:0000256" key="2">
    <source>
        <dbReference type="SAM" id="SignalP"/>
    </source>
</evidence>
<reference evidence="4 5" key="1">
    <citation type="submission" date="2020-06" db="EMBL/GenBank/DDBJ databases">
        <authorList>
            <person name="Criscuolo A."/>
        </authorList>
    </citation>
    <scope>NUCLEOTIDE SEQUENCE [LARGE SCALE GENOMIC DNA]</scope>
    <source>
        <strain evidence="4">PXU-55</strain>
    </source>
</reference>
<dbReference type="Proteomes" id="UP000533639">
    <property type="component" value="Unassembled WGS sequence"/>
</dbReference>
<evidence type="ECO:0000259" key="3">
    <source>
        <dbReference type="PROSITE" id="PS51782"/>
    </source>
</evidence>
<keyword evidence="5" id="KW-1185">Reference proteome</keyword>